<sequence>MEEEEEEGVEAPHPSHLPSDLWPSWPRGVQNLSEAHEEEQMIAAAPPKKSCQDDQSDVDRSYEKLHTSLRRCHKELLARLDSQDAILRQIQGSMLEELLTTSRDELILHGPRGESKTLSGEFAEQAELSFSPEVFHTFTEADLALRQRAADVEGSLNRQLFAGNSEGSASKKLSLWDRCHRRMRKLVSSHSFDMFFALVVVSNSLFMGIEVEFAIQSPEHLPIGLEIAQYLYAVLFTIELICRVGAFGFGFFCGSDWVWAWLDLGIVLISFAEIAGDIVTKVNSAGGAEPSSVGSFTGFKAFRLIRITRLLKTLRMVRIFRFIMALRTLVTSIVFTLRSLFWALTLLVLIVYVFSILLAQAVHNHMLDAKNPPLPEEAMKYFSSLSQTMLSLFMSISGGVSWEELVFPLQEISSVWVMVLLFYVSFTYFAVLNVVTGVFCQSAIDSAQNDHANIVHAMLANKEAHIEKISSLFSQLGAEKTGVITYAMFEEGMNTPAICEYFETLGLDVWDAWSFFKLLDMDRGGAVEIGEFFKGCLRLRGQARGVDVGRIMHDQNWLIKNTGHFQAYMEVKIKQLTEMTPGNPSWSVHFKSVATTMILQFSSDDQTFLNMFSAYV</sequence>
<protein>
    <submittedName>
        <fullName evidence="11">Voltage-dependent T-type calcium channel subunit alpha-1I (Voltage-gated calcium channel subunit alpha Cav3.3) (Ca(V)3.3)</fullName>
    </submittedName>
</protein>
<feature type="transmembrane region" description="Helical" evidence="7">
    <location>
        <begin position="341"/>
        <end position="360"/>
    </location>
</feature>
<dbReference type="InterPro" id="IPR011992">
    <property type="entry name" value="EF-hand-dom_pair"/>
</dbReference>
<evidence type="ECO:0000256" key="4">
    <source>
        <dbReference type="ARBA" id="ARBA00022989"/>
    </source>
</evidence>
<dbReference type="InterPro" id="IPR027359">
    <property type="entry name" value="Volt_channel_dom_sf"/>
</dbReference>
<evidence type="ECO:0000259" key="8">
    <source>
        <dbReference type="Pfam" id="PF00520"/>
    </source>
</evidence>
<dbReference type="OrthoDB" id="440479at2759"/>
<dbReference type="SUPFAM" id="SSF81324">
    <property type="entry name" value="Voltage-gated potassium channels"/>
    <property type="match status" value="1"/>
</dbReference>
<name>A0A9P1C391_9DINO</name>
<comment type="caution">
    <text evidence="9">The sequence shown here is derived from an EMBL/GenBank/DDBJ whole genome shotgun (WGS) entry which is preliminary data.</text>
</comment>
<dbReference type="PROSITE" id="PS00018">
    <property type="entry name" value="EF_HAND_1"/>
    <property type="match status" value="1"/>
</dbReference>
<dbReference type="EMBL" id="CAMXCT020000879">
    <property type="protein sequence ID" value="CAL1137675.1"/>
    <property type="molecule type" value="Genomic_DNA"/>
</dbReference>
<keyword evidence="3" id="KW-0106">Calcium</keyword>
<keyword evidence="12" id="KW-1185">Reference proteome</keyword>
<evidence type="ECO:0000256" key="5">
    <source>
        <dbReference type="ARBA" id="ARBA00023136"/>
    </source>
</evidence>
<reference evidence="10" key="2">
    <citation type="submission" date="2024-04" db="EMBL/GenBank/DDBJ databases">
        <authorList>
            <person name="Chen Y."/>
            <person name="Shah S."/>
            <person name="Dougan E. K."/>
            <person name="Thang M."/>
            <person name="Chan C."/>
        </authorList>
    </citation>
    <scope>NUCLEOTIDE SEQUENCE [LARGE SCALE GENOMIC DNA]</scope>
</reference>
<dbReference type="InterPro" id="IPR043203">
    <property type="entry name" value="VGCC_Ca_Na"/>
</dbReference>
<evidence type="ECO:0000313" key="9">
    <source>
        <dbReference type="EMBL" id="CAI3984300.1"/>
    </source>
</evidence>
<evidence type="ECO:0000256" key="1">
    <source>
        <dbReference type="ARBA" id="ARBA00004141"/>
    </source>
</evidence>
<proteinExistence type="predicted"/>
<feature type="transmembrane region" description="Helical" evidence="7">
    <location>
        <begin position="414"/>
        <end position="439"/>
    </location>
</feature>
<dbReference type="GO" id="GO:0001518">
    <property type="term" value="C:voltage-gated sodium channel complex"/>
    <property type="evidence" value="ECO:0007669"/>
    <property type="project" value="TreeGrafter"/>
</dbReference>
<dbReference type="PANTHER" id="PTHR10037:SF62">
    <property type="entry name" value="SODIUM CHANNEL PROTEIN 60E"/>
    <property type="match status" value="1"/>
</dbReference>
<dbReference type="AlphaFoldDB" id="A0A9P1C391"/>
<dbReference type="PANTHER" id="PTHR10037">
    <property type="entry name" value="VOLTAGE-GATED CATION CHANNEL CALCIUM AND SODIUM"/>
    <property type="match status" value="1"/>
</dbReference>
<dbReference type="EMBL" id="CAMXCT010000879">
    <property type="protein sequence ID" value="CAI3984300.1"/>
    <property type="molecule type" value="Genomic_DNA"/>
</dbReference>
<accession>A0A9P1C391</accession>
<dbReference type="Proteomes" id="UP001152797">
    <property type="component" value="Unassembled WGS sequence"/>
</dbReference>
<dbReference type="Pfam" id="PF00520">
    <property type="entry name" value="Ion_trans"/>
    <property type="match status" value="1"/>
</dbReference>
<evidence type="ECO:0000256" key="2">
    <source>
        <dbReference type="ARBA" id="ARBA00022692"/>
    </source>
</evidence>
<evidence type="ECO:0000256" key="7">
    <source>
        <dbReference type="SAM" id="Phobius"/>
    </source>
</evidence>
<feature type="domain" description="Ion transport" evidence="8">
    <location>
        <begin position="191"/>
        <end position="439"/>
    </location>
</feature>
<comment type="subcellular location">
    <subcellularLocation>
        <location evidence="1">Membrane</location>
        <topology evidence="1">Multi-pass membrane protein</topology>
    </subcellularLocation>
</comment>
<keyword evidence="2 7" id="KW-0812">Transmembrane</keyword>
<evidence type="ECO:0000313" key="12">
    <source>
        <dbReference type="Proteomes" id="UP001152797"/>
    </source>
</evidence>
<dbReference type="GO" id="GO:0005248">
    <property type="term" value="F:voltage-gated sodium channel activity"/>
    <property type="evidence" value="ECO:0007669"/>
    <property type="project" value="TreeGrafter"/>
</dbReference>
<feature type="transmembrane region" description="Helical" evidence="7">
    <location>
        <begin position="227"/>
        <end position="252"/>
    </location>
</feature>
<reference evidence="9" key="1">
    <citation type="submission" date="2022-10" db="EMBL/GenBank/DDBJ databases">
        <authorList>
            <person name="Chen Y."/>
            <person name="Dougan E. K."/>
            <person name="Chan C."/>
            <person name="Rhodes N."/>
            <person name="Thang M."/>
        </authorList>
    </citation>
    <scope>NUCLEOTIDE SEQUENCE</scope>
</reference>
<dbReference type="Gene3D" id="1.10.238.10">
    <property type="entry name" value="EF-hand"/>
    <property type="match status" value="1"/>
</dbReference>
<evidence type="ECO:0000313" key="11">
    <source>
        <dbReference type="EMBL" id="CAL4771612.1"/>
    </source>
</evidence>
<feature type="transmembrane region" description="Helical" evidence="7">
    <location>
        <begin position="258"/>
        <end position="276"/>
    </location>
</feature>
<dbReference type="InterPro" id="IPR018247">
    <property type="entry name" value="EF_Hand_1_Ca_BS"/>
</dbReference>
<dbReference type="Gene3D" id="1.10.287.70">
    <property type="match status" value="1"/>
</dbReference>
<feature type="region of interest" description="Disordered" evidence="6">
    <location>
        <begin position="1"/>
        <end position="58"/>
    </location>
</feature>
<evidence type="ECO:0000256" key="6">
    <source>
        <dbReference type="SAM" id="MobiDB-lite"/>
    </source>
</evidence>
<organism evidence="9">
    <name type="scientific">Cladocopium goreaui</name>
    <dbReference type="NCBI Taxonomy" id="2562237"/>
    <lineage>
        <taxon>Eukaryota</taxon>
        <taxon>Sar</taxon>
        <taxon>Alveolata</taxon>
        <taxon>Dinophyceae</taxon>
        <taxon>Suessiales</taxon>
        <taxon>Symbiodiniaceae</taxon>
        <taxon>Cladocopium</taxon>
    </lineage>
</organism>
<keyword evidence="4 7" id="KW-1133">Transmembrane helix</keyword>
<dbReference type="Gene3D" id="1.20.120.350">
    <property type="entry name" value="Voltage-gated potassium channels. Chain C"/>
    <property type="match status" value="1"/>
</dbReference>
<evidence type="ECO:0000256" key="3">
    <source>
        <dbReference type="ARBA" id="ARBA00022837"/>
    </source>
</evidence>
<dbReference type="InterPro" id="IPR005821">
    <property type="entry name" value="Ion_trans_dom"/>
</dbReference>
<keyword evidence="5 7" id="KW-0472">Membrane</keyword>
<feature type="transmembrane region" description="Helical" evidence="7">
    <location>
        <begin position="319"/>
        <end position="335"/>
    </location>
</feature>
<feature type="transmembrane region" description="Helical" evidence="7">
    <location>
        <begin position="194"/>
        <end position="215"/>
    </location>
</feature>
<evidence type="ECO:0000313" key="10">
    <source>
        <dbReference type="EMBL" id="CAL1137675.1"/>
    </source>
</evidence>
<dbReference type="SUPFAM" id="SSF47473">
    <property type="entry name" value="EF-hand"/>
    <property type="match status" value="1"/>
</dbReference>
<gene>
    <name evidence="9" type="ORF">C1SCF055_LOCUS11843</name>
</gene>
<dbReference type="EMBL" id="CAMXCT030000879">
    <property type="protein sequence ID" value="CAL4771612.1"/>
    <property type="molecule type" value="Genomic_DNA"/>
</dbReference>